<dbReference type="GO" id="GO:0000166">
    <property type="term" value="F:nucleotide binding"/>
    <property type="evidence" value="ECO:0007669"/>
    <property type="project" value="InterPro"/>
</dbReference>
<organism evidence="10 11">
    <name type="scientific">Araneus ventricosus</name>
    <name type="common">Orbweaver spider</name>
    <name type="synonym">Epeira ventricosa</name>
    <dbReference type="NCBI Taxonomy" id="182803"/>
    <lineage>
        <taxon>Eukaryota</taxon>
        <taxon>Metazoa</taxon>
        <taxon>Ecdysozoa</taxon>
        <taxon>Arthropoda</taxon>
        <taxon>Chelicerata</taxon>
        <taxon>Arachnida</taxon>
        <taxon>Araneae</taxon>
        <taxon>Araneomorphae</taxon>
        <taxon>Entelegynae</taxon>
        <taxon>Araneoidea</taxon>
        <taxon>Araneidae</taxon>
        <taxon>Araneus</taxon>
    </lineage>
</organism>
<dbReference type="InterPro" id="IPR043502">
    <property type="entry name" value="DNA/RNA_pol_sf"/>
</dbReference>
<keyword evidence="11" id="KW-1185">Reference proteome</keyword>
<evidence type="ECO:0000256" key="8">
    <source>
        <dbReference type="ARBA" id="ARBA00049244"/>
    </source>
</evidence>
<dbReference type="GO" id="GO:0003677">
    <property type="term" value="F:DNA binding"/>
    <property type="evidence" value="ECO:0007669"/>
    <property type="project" value="UniProtKB-KW"/>
</dbReference>
<dbReference type="PANTHER" id="PTHR33568">
    <property type="entry name" value="DNA POLYMERASE"/>
    <property type="match status" value="1"/>
</dbReference>
<dbReference type="SUPFAM" id="SSF56672">
    <property type="entry name" value="DNA/RNA polymerases"/>
    <property type="match status" value="1"/>
</dbReference>
<protein>
    <recommendedName>
        <fullName evidence="2">DNA-directed DNA polymerase</fullName>
        <ecNumber evidence="2">2.7.7.7</ecNumber>
    </recommendedName>
</protein>
<evidence type="ECO:0000313" key="10">
    <source>
        <dbReference type="EMBL" id="GBN58860.1"/>
    </source>
</evidence>
<comment type="caution">
    <text evidence="10">The sequence shown here is derived from an EMBL/GenBank/DDBJ whole genome shotgun (WGS) entry which is preliminary data.</text>
</comment>
<keyword evidence="3" id="KW-0808">Transferase</keyword>
<evidence type="ECO:0000256" key="7">
    <source>
        <dbReference type="ARBA" id="ARBA00023125"/>
    </source>
</evidence>
<sequence>MKDRRRPAFETSARELHKKAEIPLGPCTFAEVARFGEVLDIQIVVISTQERNGAKTDQSSEEHVVNFAVAQYSDSREMVFREYLARKEICINIMDSMSFLPMPLSKLPNCFGLSELKKEYFPHLFNVRENQNYVGPLPSQQFYCADSMFPSARAVFMSWHADHENDQFDFQKEMMEYCRSDVEILRRCCLIFREEFLKIADVDPFRNITIASACTATFKTTLLSWSPFTGRSSALTQSGGWIKSPFQKALPFNMPSTIVGCFFHGCDKCYDSDATHPLKGTTMSSVTQKAHEICERFRSFGFKVVEMWEHQFAEMKKQDPELRLFLSSHELQDRLKSRDLFFGGRTNAIKLFHQVNKYCIYPVGHPQIITEGFKEIEEYFGIVRCKVIPPRGLYLPVSPYRSQNKLMFPLCRSCVESNQQTPCIHNDEERGLTEVAAIHWHSKKEYLSQDASTNIFIATFTTAWARLKLYNEMYKLGRSVLYHDTDSIIYASDGMKILP</sequence>
<reference evidence="10 11" key="1">
    <citation type="journal article" date="2019" name="Sci. Rep.">
        <title>Orb-weaving spider Araneus ventricosus genome elucidates the spidroin gene catalogue.</title>
        <authorList>
            <person name="Kono N."/>
            <person name="Nakamura H."/>
            <person name="Ohtoshi R."/>
            <person name="Moran D.A.P."/>
            <person name="Shinohara A."/>
            <person name="Yoshida Y."/>
            <person name="Fujiwara M."/>
            <person name="Mori M."/>
            <person name="Tomita M."/>
            <person name="Arakawa K."/>
        </authorList>
    </citation>
    <scope>NUCLEOTIDE SEQUENCE [LARGE SCALE GENOMIC DNA]</scope>
</reference>
<gene>
    <name evidence="10" type="ORF">AVEN_64698_1</name>
</gene>
<dbReference type="Gene3D" id="3.30.420.10">
    <property type="entry name" value="Ribonuclease H-like superfamily/Ribonuclease H"/>
    <property type="match status" value="1"/>
</dbReference>
<dbReference type="InterPro" id="IPR036397">
    <property type="entry name" value="RNaseH_sf"/>
</dbReference>
<evidence type="ECO:0000313" key="11">
    <source>
        <dbReference type="Proteomes" id="UP000499080"/>
    </source>
</evidence>
<evidence type="ECO:0000256" key="5">
    <source>
        <dbReference type="ARBA" id="ARBA00022705"/>
    </source>
</evidence>
<keyword evidence="7" id="KW-0238">DNA-binding</keyword>
<keyword evidence="4" id="KW-0548">Nucleotidyltransferase</keyword>
<dbReference type="PANTHER" id="PTHR33568:SF3">
    <property type="entry name" value="DNA-DIRECTED DNA POLYMERASE"/>
    <property type="match status" value="1"/>
</dbReference>
<dbReference type="GO" id="GO:0006260">
    <property type="term" value="P:DNA replication"/>
    <property type="evidence" value="ECO:0007669"/>
    <property type="project" value="UniProtKB-KW"/>
</dbReference>
<dbReference type="Proteomes" id="UP000499080">
    <property type="component" value="Unassembled WGS sequence"/>
</dbReference>
<dbReference type="Gene3D" id="3.90.1600.10">
    <property type="entry name" value="Palm domain of DNA polymerase"/>
    <property type="match status" value="1"/>
</dbReference>
<dbReference type="Pfam" id="PF03175">
    <property type="entry name" value="DNA_pol_B_2"/>
    <property type="match status" value="1"/>
</dbReference>
<accession>A0A4Y2Q7I4</accession>
<dbReference type="GO" id="GO:0042575">
    <property type="term" value="C:DNA polymerase complex"/>
    <property type="evidence" value="ECO:0007669"/>
    <property type="project" value="UniProtKB-ARBA"/>
</dbReference>
<proteinExistence type="inferred from homology"/>
<comment type="similarity">
    <text evidence="1">Belongs to the DNA polymerase type-B family.</text>
</comment>
<dbReference type="OrthoDB" id="6625164at2759"/>
<dbReference type="EMBL" id="BGPR01013011">
    <property type="protein sequence ID" value="GBN58860.1"/>
    <property type="molecule type" value="Genomic_DNA"/>
</dbReference>
<dbReference type="EC" id="2.7.7.7" evidence="2"/>
<dbReference type="InterPro" id="IPR004868">
    <property type="entry name" value="DNA-dir_DNA_pol_B_mt/vir"/>
</dbReference>
<evidence type="ECO:0000259" key="9">
    <source>
        <dbReference type="Pfam" id="PF03175"/>
    </source>
</evidence>
<feature type="domain" description="DNA-directed DNA polymerase family B mitochondria/virus" evidence="9">
    <location>
        <begin position="82"/>
        <end position="409"/>
    </location>
</feature>
<evidence type="ECO:0000256" key="6">
    <source>
        <dbReference type="ARBA" id="ARBA00022932"/>
    </source>
</evidence>
<keyword evidence="5" id="KW-0235">DNA replication</keyword>
<name>A0A4Y2Q7I4_ARAVE</name>
<dbReference type="Gene3D" id="3.40.960.10">
    <property type="entry name" value="VSR Endonuclease"/>
    <property type="match status" value="1"/>
</dbReference>
<evidence type="ECO:0000256" key="4">
    <source>
        <dbReference type="ARBA" id="ARBA00022695"/>
    </source>
</evidence>
<dbReference type="GO" id="GO:0003887">
    <property type="term" value="F:DNA-directed DNA polymerase activity"/>
    <property type="evidence" value="ECO:0007669"/>
    <property type="project" value="UniProtKB-KW"/>
</dbReference>
<keyword evidence="6" id="KW-0239">DNA-directed DNA polymerase</keyword>
<dbReference type="InterPro" id="IPR023211">
    <property type="entry name" value="DNA_pol_palm_dom_sf"/>
</dbReference>
<evidence type="ECO:0000256" key="2">
    <source>
        <dbReference type="ARBA" id="ARBA00012417"/>
    </source>
</evidence>
<dbReference type="InterPro" id="IPR012337">
    <property type="entry name" value="RNaseH-like_sf"/>
</dbReference>
<dbReference type="AlphaFoldDB" id="A0A4Y2Q7I4"/>
<evidence type="ECO:0000256" key="1">
    <source>
        <dbReference type="ARBA" id="ARBA00005755"/>
    </source>
</evidence>
<evidence type="ECO:0000256" key="3">
    <source>
        <dbReference type="ARBA" id="ARBA00022679"/>
    </source>
</evidence>
<comment type="catalytic activity">
    <reaction evidence="8">
        <text>DNA(n) + a 2'-deoxyribonucleoside 5'-triphosphate = DNA(n+1) + diphosphate</text>
        <dbReference type="Rhea" id="RHEA:22508"/>
        <dbReference type="Rhea" id="RHEA-COMP:17339"/>
        <dbReference type="Rhea" id="RHEA-COMP:17340"/>
        <dbReference type="ChEBI" id="CHEBI:33019"/>
        <dbReference type="ChEBI" id="CHEBI:61560"/>
        <dbReference type="ChEBI" id="CHEBI:173112"/>
        <dbReference type="EC" id="2.7.7.7"/>
    </reaction>
</comment>
<dbReference type="SUPFAM" id="SSF53098">
    <property type="entry name" value="Ribonuclease H-like"/>
    <property type="match status" value="1"/>
</dbReference>